<name>A0A344UV44_9ACTN</name>
<dbReference type="OrthoDB" id="4697614at2"/>
<dbReference type="SMART" id="SM00855">
    <property type="entry name" value="PGAM"/>
    <property type="match status" value="1"/>
</dbReference>
<feature type="active site" description="Proton donor/acceptor" evidence="1">
    <location>
        <position position="86"/>
    </location>
</feature>
<dbReference type="AlphaFoldDB" id="A0A344UV44"/>
<evidence type="ECO:0000256" key="2">
    <source>
        <dbReference type="PIRSR" id="PIRSR613078-2"/>
    </source>
</evidence>
<feature type="binding site" evidence="2">
    <location>
        <begin position="12"/>
        <end position="19"/>
    </location>
    <ligand>
        <name>substrate</name>
    </ligand>
</feature>
<dbReference type="Pfam" id="PF00300">
    <property type="entry name" value="His_Phos_1"/>
    <property type="match status" value="1"/>
</dbReference>
<dbReference type="GO" id="GO:0005737">
    <property type="term" value="C:cytoplasm"/>
    <property type="evidence" value="ECO:0007669"/>
    <property type="project" value="TreeGrafter"/>
</dbReference>
<feature type="region of interest" description="Disordered" evidence="3">
    <location>
        <begin position="214"/>
        <end position="233"/>
    </location>
</feature>
<dbReference type="InterPro" id="IPR050275">
    <property type="entry name" value="PGM_Phosphatase"/>
</dbReference>
<dbReference type="RefSeq" id="WP_114045038.1">
    <property type="nucleotide sequence ID" value="NZ_CP025198.1"/>
</dbReference>
<keyword evidence="4" id="KW-0378">Hydrolase</keyword>
<dbReference type="SUPFAM" id="SSF53254">
    <property type="entry name" value="Phosphoglycerate mutase-like"/>
    <property type="match status" value="1"/>
</dbReference>
<reference evidence="4 5" key="1">
    <citation type="submission" date="2017-12" db="EMBL/GenBank/DDBJ databases">
        <title>The whole genome sequence of the Acidipropionibacterium virtanenii sp. nov. type strain JS278.</title>
        <authorList>
            <person name="Laine P."/>
            <person name="Deptula P."/>
            <person name="Varmanen P."/>
            <person name="Auvinen P."/>
        </authorList>
    </citation>
    <scope>NUCLEOTIDE SEQUENCE [LARGE SCALE GENOMIC DNA]</scope>
    <source>
        <strain evidence="4 5">JS278</strain>
    </source>
</reference>
<dbReference type="EC" id="3.1.3.3" evidence="4"/>
<sequence>MREGVTQLILVRHGRTDFNAENRLQGQLDVPLSSEGEAQAARVAPVISWLRPRVIVCSPLQRAHQTAAAIGEACGVEPVDDPRLMEIDVGEWSGLRAEDLLRDDPRYEAGMVSGSDFRRPGGETGTEVMERIAGAIDAIAAEHQGGRLVVVSHGFALRTGMCRLLGGDYTESRLWGGLLNCSWSLMDRFSDEEASRRGLDGRWRLRAYNCTVPEKPGDPAGEGRVGRPPIVGV</sequence>
<dbReference type="PANTHER" id="PTHR48100:SF62">
    <property type="entry name" value="GLUCOSYL-3-PHOSPHOGLYCERATE PHOSPHATASE"/>
    <property type="match status" value="1"/>
</dbReference>
<dbReference type="InterPro" id="IPR013078">
    <property type="entry name" value="His_Pase_superF_clade-1"/>
</dbReference>
<feature type="active site" description="Tele-phosphohistidine intermediate" evidence="1">
    <location>
        <position position="13"/>
    </location>
</feature>
<organism evidence="4 5">
    <name type="scientific">Acidipropionibacterium virtanenii</name>
    <dbReference type="NCBI Taxonomy" id="2057246"/>
    <lineage>
        <taxon>Bacteria</taxon>
        <taxon>Bacillati</taxon>
        <taxon>Actinomycetota</taxon>
        <taxon>Actinomycetes</taxon>
        <taxon>Propionibacteriales</taxon>
        <taxon>Propionibacteriaceae</taxon>
        <taxon>Acidipropionibacterium</taxon>
    </lineage>
</organism>
<feature type="binding site" evidence="2">
    <location>
        <position position="62"/>
    </location>
    <ligand>
        <name>substrate</name>
    </ligand>
</feature>
<dbReference type="EMBL" id="CP025198">
    <property type="protein sequence ID" value="AXE39142.1"/>
    <property type="molecule type" value="Genomic_DNA"/>
</dbReference>
<dbReference type="KEGG" id="acij:JS278_01988"/>
<dbReference type="GO" id="GO:0016791">
    <property type="term" value="F:phosphatase activity"/>
    <property type="evidence" value="ECO:0007669"/>
    <property type="project" value="TreeGrafter"/>
</dbReference>
<dbReference type="InterPro" id="IPR029033">
    <property type="entry name" value="His_PPase_superfam"/>
</dbReference>
<evidence type="ECO:0000256" key="3">
    <source>
        <dbReference type="SAM" id="MobiDB-lite"/>
    </source>
</evidence>
<dbReference type="Proteomes" id="UP000251995">
    <property type="component" value="Chromosome"/>
</dbReference>
<keyword evidence="5" id="KW-1185">Reference proteome</keyword>
<dbReference type="Gene3D" id="3.40.50.1240">
    <property type="entry name" value="Phosphoglycerate mutase-like"/>
    <property type="match status" value="1"/>
</dbReference>
<protein>
    <submittedName>
        <fullName evidence="4">Phosphoserine phosphatase 1</fullName>
        <ecNumber evidence="4">3.1.3.3</ecNumber>
    </submittedName>
</protein>
<gene>
    <name evidence="4" type="primary">pspA</name>
    <name evidence="4" type="ORF">JS278_01988</name>
</gene>
<proteinExistence type="predicted"/>
<evidence type="ECO:0000313" key="5">
    <source>
        <dbReference type="Proteomes" id="UP000251995"/>
    </source>
</evidence>
<dbReference type="CDD" id="cd07067">
    <property type="entry name" value="HP_PGM_like"/>
    <property type="match status" value="1"/>
</dbReference>
<accession>A0A344UV44</accession>
<evidence type="ECO:0000313" key="4">
    <source>
        <dbReference type="EMBL" id="AXE39142.1"/>
    </source>
</evidence>
<evidence type="ECO:0000256" key="1">
    <source>
        <dbReference type="PIRSR" id="PIRSR613078-1"/>
    </source>
</evidence>
<dbReference type="PANTHER" id="PTHR48100">
    <property type="entry name" value="BROAD-SPECIFICITY PHOSPHATASE YOR283W-RELATED"/>
    <property type="match status" value="1"/>
</dbReference>